<dbReference type="GO" id="GO:0046872">
    <property type="term" value="F:metal ion binding"/>
    <property type="evidence" value="ECO:0007669"/>
    <property type="project" value="UniProtKB-KW"/>
</dbReference>
<dbReference type="PANTHER" id="PTHR37425:SF1">
    <property type="entry name" value="OUTER MEMBRANE PROTEIN"/>
    <property type="match status" value="1"/>
</dbReference>
<dbReference type="Proteomes" id="UP000032266">
    <property type="component" value="Chromosome"/>
</dbReference>
<keyword evidence="6" id="KW-0378">Hydrolase</keyword>
<sequence length="180" mass="20569">MNSVVTRRNLLKLGLIAGTSLIAPRLFAQAHTNTQEIFITNLHTGETDRVLFYDQGYYLADGLDRLAWLLRDHRRNEVGGMDPKLYHLLFSLQQRYGQQKPIQIISGYRSQATNQWLQKNSDGVAKVSQHTFGQAVDFRIPKVDTQELFDVCCSYRQGGVGRYLSSRFVHIDTAGVRHWG</sequence>
<dbReference type="AlphaFoldDB" id="A0A0C5VTC2"/>
<evidence type="ECO:0000256" key="12">
    <source>
        <dbReference type="SAM" id="SignalP"/>
    </source>
</evidence>
<dbReference type="InterPro" id="IPR010275">
    <property type="entry name" value="MepK"/>
</dbReference>
<evidence type="ECO:0000256" key="8">
    <source>
        <dbReference type="ARBA" id="ARBA00023049"/>
    </source>
</evidence>
<organism evidence="13 14">
    <name type="scientific">Gynuella sunshinyii YC6258</name>
    <dbReference type="NCBI Taxonomy" id="1445510"/>
    <lineage>
        <taxon>Bacteria</taxon>
        <taxon>Pseudomonadati</taxon>
        <taxon>Pseudomonadota</taxon>
        <taxon>Gammaproteobacteria</taxon>
        <taxon>Oceanospirillales</taxon>
        <taxon>Saccharospirillaceae</taxon>
        <taxon>Gynuella</taxon>
    </lineage>
</organism>
<keyword evidence="5 12" id="KW-0732">Signal</keyword>
<dbReference type="Gene3D" id="3.30.1380.10">
    <property type="match status" value="1"/>
</dbReference>
<comment type="pathway">
    <text evidence="2">Cell wall biogenesis; cell wall polysaccharide biosynthesis.</text>
</comment>
<dbReference type="GO" id="GO:0071555">
    <property type="term" value="P:cell wall organization"/>
    <property type="evidence" value="ECO:0007669"/>
    <property type="project" value="UniProtKB-KW"/>
</dbReference>
<reference evidence="13 14" key="1">
    <citation type="submission" date="2014-01" db="EMBL/GenBank/DDBJ databases">
        <title>Full genme sequencing of cellulolytic bacterium Gynuella sunshinyii YC6258T gen. nov., sp. nov.</title>
        <authorList>
            <person name="Khan H."/>
            <person name="Chung E.J."/>
            <person name="Chung Y.R."/>
        </authorList>
    </citation>
    <scope>NUCLEOTIDE SEQUENCE [LARGE SCALE GENOMIC DNA]</scope>
    <source>
        <strain evidence="13 14">YC6258</strain>
    </source>
</reference>
<evidence type="ECO:0000256" key="4">
    <source>
        <dbReference type="ARBA" id="ARBA00022723"/>
    </source>
</evidence>
<dbReference type="EMBL" id="CP007142">
    <property type="protein sequence ID" value="AJQ96568.1"/>
    <property type="molecule type" value="Genomic_DNA"/>
</dbReference>
<feature type="chain" id="PRO_5002183567" description="Murein endopeptidase K" evidence="12">
    <location>
        <begin position="31"/>
        <end position="180"/>
    </location>
</feature>
<evidence type="ECO:0000256" key="2">
    <source>
        <dbReference type="ARBA" id="ARBA00004776"/>
    </source>
</evidence>
<evidence type="ECO:0000313" key="14">
    <source>
        <dbReference type="Proteomes" id="UP000032266"/>
    </source>
</evidence>
<evidence type="ECO:0000256" key="7">
    <source>
        <dbReference type="ARBA" id="ARBA00022833"/>
    </source>
</evidence>
<dbReference type="STRING" id="1445510.YC6258_04536"/>
<evidence type="ECO:0000256" key="9">
    <source>
        <dbReference type="ARBA" id="ARBA00023316"/>
    </source>
</evidence>
<dbReference type="SUPFAM" id="SSF55166">
    <property type="entry name" value="Hedgehog/DD-peptidase"/>
    <property type="match status" value="1"/>
</dbReference>
<keyword evidence="9" id="KW-0961">Cell wall biogenesis/degradation</keyword>
<evidence type="ECO:0000256" key="11">
    <source>
        <dbReference type="ARBA" id="ARBA00093666"/>
    </source>
</evidence>
<keyword evidence="4" id="KW-0479">Metal-binding</keyword>
<dbReference type="GO" id="GO:0008237">
    <property type="term" value="F:metallopeptidase activity"/>
    <property type="evidence" value="ECO:0007669"/>
    <property type="project" value="UniProtKB-KW"/>
</dbReference>
<dbReference type="GO" id="GO:0006508">
    <property type="term" value="P:proteolysis"/>
    <property type="evidence" value="ECO:0007669"/>
    <property type="project" value="UniProtKB-KW"/>
</dbReference>
<evidence type="ECO:0000256" key="3">
    <source>
        <dbReference type="ARBA" id="ARBA00022670"/>
    </source>
</evidence>
<dbReference type="PROSITE" id="PS51318">
    <property type="entry name" value="TAT"/>
    <property type="match status" value="1"/>
</dbReference>
<dbReference type="OrthoDB" id="9782994at2"/>
<evidence type="ECO:0000256" key="10">
    <source>
        <dbReference type="ARBA" id="ARBA00093448"/>
    </source>
</evidence>
<feature type="signal peptide" evidence="12">
    <location>
        <begin position="1"/>
        <end position="30"/>
    </location>
</feature>
<dbReference type="PANTHER" id="PTHR37425">
    <property type="match status" value="1"/>
</dbReference>
<evidence type="ECO:0000256" key="6">
    <source>
        <dbReference type="ARBA" id="ARBA00022801"/>
    </source>
</evidence>
<keyword evidence="7" id="KW-0862">Zinc</keyword>
<evidence type="ECO:0000313" key="13">
    <source>
        <dbReference type="EMBL" id="AJQ96568.1"/>
    </source>
</evidence>
<name>A0A0C5VTC2_9GAMM</name>
<keyword evidence="3" id="KW-0645">Protease</keyword>
<gene>
    <name evidence="13" type="ORF">YC6258_04536</name>
</gene>
<dbReference type="Pfam" id="PF05951">
    <property type="entry name" value="Peptidase_M15_2"/>
    <property type="match status" value="1"/>
</dbReference>
<comment type="cofactor">
    <cofactor evidence="1">
        <name>Zn(2+)</name>
        <dbReference type="ChEBI" id="CHEBI:29105"/>
    </cofactor>
</comment>
<dbReference type="RefSeq" id="WP_044618552.1">
    <property type="nucleotide sequence ID" value="NZ_CP007142.1"/>
</dbReference>
<evidence type="ECO:0000256" key="1">
    <source>
        <dbReference type="ARBA" id="ARBA00001947"/>
    </source>
</evidence>
<accession>A0A0C5VTC2</accession>
<dbReference type="HOGENOM" id="CLU_080400_1_2_6"/>
<keyword evidence="8" id="KW-0482">Metalloprotease</keyword>
<comment type="similarity">
    <text evidence="10">Belongs to the peptidase M15 family.</text>
</comment>
<protein>
    <recommendedName>
        <fullName evidence="11">Murein endopeptidase K</fullName>
    </recommendedName>
</protein>
<proteinExistence type="inferred from homology"/>
<evidence type="ECO:0000256" key="5">
    <source>
        <dbReference type="ARBA" id="ARBA00022729"/>
    </source>
</evidence>
<keyword evidence="14" id="KW-1185">Reference proteome</keyword>
<dbReference type="InterPro" id="IPR009045">
    <property type="entry name" value="Zn_M74/Hedgehog-like"/>
</dbReference>
<dbReference type="KEGG" id="gsn:YC6258_04536"/>
<dbReference type="InterPro" id="IPR006311">
    <property type="entry name" value="TAT_signal"/>
</dbReference>